<dbReference type="EMBL" id="NPKJ01000072">
    <property type="protein sequence ID" value="PAQ05385.1"/>
    <property type="molecule type" value="Genomic_DNA"/>
</dbReference>
<dbReference type="AlphaFoldDB" id="A0A271LD68"/>
<evidence type="ECO:0000313" key="2">
    <source>
        <dbReference type="Proteomes" id="UP000216442"/>
    </source>
</evidence>
<protein>
    <submittedName>
        <fullName evidence="1">Uncharacterized protein</fullName>
    </submittedName>
</protein>
<comment type="caution">
    <text evidence="1">The sequence shown here is derived from an EMBL/GenBank/DDBJ whole genome shotgun (WGS) entry which is preliminary data.</text>
</comment>
<gene>
    <name evidence="1" type="ORF">CIT26_30135</name>
</gene>
<name>A0A271LD68_9HYPH</name>
<dbReference type="Proteomes" id="UP000216442">
    <property type="component" value="Unassembled WGS sequence"/>
</dbReference>
<organism evidence="1 2">
    <name type="scientific">Mesorhizobium temperatum</name>
    <dbReference type="NCBI Taxonomy" id="241416"/>
    <lineage>
        <taxon>Bacteria</taxon>
        <taxon>Pseudomonadati</taxon>
        <taxon>Pseudomonadota</taxon>
        <taxon>Alphaproteobacteria</taxon>
        <taxon>Hyphomicrobiales</taxon>
        <taxon>Phyllobacteriaceae</taxon>
        <taxon>Mesorhizobium</taxon>
    </lineage>
</organism>
<proteinExistence type="predicted"/>
<sequence>MILLAAAGVKIREGKQLAAARHAATAAALFSSVRSSRRSEISSSLHITDAPLSPLTFIASAQWRIGKL</sequence>
<reference evidence="1 2" key="1">
    <citation type="submission" date="2017-08" db="EMBL/GenBank/DDBJ databases">
        <title>Mesorhizobium wenxinae sp. nov., a novel rhizobial species isolated from root nodules of chickpea (Cicer arietinum L.).</title>
        <authorList>
            <person name="Zhang J."/>
        </authorList>
    </citation>
    <scope>NUCLEOTIDE SEQUENCE [LARGE SCALE GENOMIC DNA]</scope>
    <source>
        <strain evidence="1 2">SDW018</strain>
    </source>
</reference>
<keyword evidence="2" id="KW-1185">Reference proteome</keyword>
<evidence type="ECO:0000313" key="1">
    <source>
        <dbReference type="EMBL" id="PAQ05385.1"/>
    </source>
</evidence>
<accession>A0A271LD68</accession>